<dbReference type="Proteomes" id="UP000076078">
    <property type="component" value="Unassembled WGS sequence"/>
</dbReference>
<dbReference type="InterPro" id="IPR008271">
    <property type="entry name" value="Ser/Thr_kinase_AS"/>
</dbReference>
<dbReference type="OrthoDB" id="3638488at2759"/>
<keyword evidence="6 11" id="KW-0547">Nucleotide-binding</keyword>
<feature type="domain" description="AGC-kinase C-terminal" evidence="15">
    <location>
        <begin position="415"/>
        <end position="497"/>
    </location>
</feature>
<dbReference type="EMBL" id="LODT01000037">
    <property type="protein sequence ID" value="KYQ90455.1"/>
    <property type="molecule type" value="Genomic_DNA"/>
</dbReference>
<feature type="binding site" evidence="11">
    <location>
        <position position="158"/>
    </location>
    <ligand>
        <name>ATP</name>
        <dbReference type="ChEBI" id="CHEBI:30616"/>
    </ligand>
</feature>
<evidence type="ECO:0000256" key="10">
    <source>
        <dbReference type="ARBA" id="ARBA00048679"/>
    </source>
</evidence>
<dbReference type="InterPro" id="IPR017892">
    <property type="entry name" value="Pkinase_C"/>
</dbReference>
<dbReference type="GO" id="GO:0005524">
    <property type="term" value="F:ATP binding"/>
    <property type="evidence" value="ECO:0007669"/>
    <property type="project" value="UniProtKB-UniRule"/>
</dbReference>
<reference evidence="16 17" key="1">
    <citation type="submission" date="2015-12" db="EMBL/GenBank/DDBJ databases">
        <title>Dictyostelia acquired genes for synthesis and detection of signals that induce cell-type specialization by lateral gene transfer from prokaryotes.</title>
        <authorList>
            <person name="Gloeckner G."/>
            <person name="Schaap P."/>
        </authorList>
    </citation>
    <scope>NUCLEOTIDE SEQUENCE [LARGE SCALE GENOMIC DNA]</scope>
    <source>
        <strain evidence="16 17">TK</strain>
    </source>
</reference>
<dbReference type="PROSITE" id="PS51285">
    <property type="entry name" value="AGC_KINASE_CTER"/>
    <property type="match status" value="1"/>
</dbReference>
<dbReference type="OMA" id="EQNESIH"/>
<evidence type="ECO:0000256" key="11">
    <source>
        <dbReference type="PROSITE-ProRule" id="PRU10141"/>
    </source>
</evidence>
<feature type="compositionally biased region" description="Acidic residues" evidence="13">
    <location>
        <begin position="17"/>
        <end position="29"/>
    </location>
</feature>
<dbReference type="GO" id="GO:0106310">
    <property type="term" value="F:protein serine kinase activity"/>
    <property type="evidence" value="ECO:0007669"/>
    <property type="project" value="RHEA"/>
</dbReference>
<proteinExistence type="inferred from homology"/>
<dbReference type="PROSITE" id="PS00107">
    <property type="entry name" value="PROTEIN_KINASE_ATP"/>
    <property type="match status" value="1"/>
</dbReference>
<evidence type="ECO:0000256" key="8">
    <source>
        <dbReference type="ARBA" id="ARBA00022840"/>
    </source>
</evidence>
<dbReference type="SMART" id="SM00220">
    <property type="entry name" value="S_TKc"/>
    <property type="match status" value="1"/>
</dbReference>
<dbReference type="FunFam" id="3.30.200.20:FF:000192">
    <property type="entry name" value="Serine/threonine-protein kinase cot-1"/>
    <property type="match status" value="1"/>
</dbReference>
<dbReference type="Pfam" id="PF00433">
    <property type="entry name" value="Pkinase_C"/>
    <property type="match status" value="1"/>
</dbReference>
<name>A0A151Z929_TIELA</name>
<dbReference type="InterPro" id="IPR059233">
    <property type="entry name" value="MobB_NdrA/B/Cbk1"/>
</dbReference>
<evidence type="ECO:0000256" key="6">
    <source>
        <dbReference type="ARBA" id="ARBA00022741"/>
    </source>
</evidence>
<dbReference type="Pfam" id="PF00069">
    <property type="entry name" value="Pkinase"/>
    <property type="match status" value="2"/>
</dbReference>
<dbReference type="PROSITE" id="PS00108">
    <property type="entry name" value="PROTEIN_KINASE_ST"/>
    <property type="match status" value="1"/>
</dbReference>
<dbReference type="InParanoid" id="A0A151Z929"/>
<dbReference type="Gene3D" id="3.30.200.20">
    <property type="entry name" value="Phosphorylase Kinase, domain 1"/>
    <property type="match status" value="1"/>
</dbReference>
<dbReference type="CDD" id="cd21742">
    <property type="entry name" value="MobB_NDR_LATS-like"/>
    <property type="match status" value="1"/>
</dbReference>
<dbReference type="GO" id="GO:0004674">
    <property type="term" value="F:protein serine/threonine kinase activity"/>
    <property type="evidence" value="ECO:0007669"/>
    <property type="project" value="UniProtKB-KW"/>
</dbReference>
<evidence type="ECO:0000256" key="1">
    <source>
        <dbReference type="ARBA" id="ARBA00009903"/>
    </source>
</evidence>
<dbReference type="InterPro" id="IPR000719">
    <property type="entry name" value="Prot_kinase_dom"/>
</dbReference>
<dbReference type="AlphaFoldDB" id="A0A151Z929"/>
<evidence type="ECO:0000256" key="3">
    <source>
        <dbReference type="ARBA" id="ARBA00022527"/>
    </source>
</evidence>
<dbReference type="STRING" id="361077.A0A151Z929"/>
<gene>
    <name evidence="16" type="ORF">DLAC_09078</name>
</gene>
<evidence type="ECO:0000313" key="17">
    <source>
        <dbReference type="Proteomes" id="UP000076078"/>
    </source>
</evidence>
<dbReference type="InterPro" id="IPR050839">
    <property type="entry name" value="Rho-assoc_Ser/Thr_Kinase"/>
</dbReference>
<feature type="domain" description="Protein kinase" evidence="14">
    <location>
        <begin position="119"/>
        <end position="414"/>
    </location>
</feature>
<dbReference type="FunCoup" id="A0A151Z929">
    <property type="interactions" value="9"/>
</dbReference>
<evidence type="ECO:0000256" key="2">
    <source>
        <dbReference type="ARBA" id="ARBA00012513"/>
    </source>
</evidence>
<accession>A0A151Z929</accession>
<dbReference type="InterPro" id="IPR000961">
    <property type="entry name" value="AGC-kinase_C"/>
</dbReference>
<dbReference type="Gene3D" id="1.10.510.10">
    <property type="entry name" value="Transferase(Phosphotransferase) domain 1"/>
    <property type="match status" value="1"/>
</dbReference>
<dbReference type="PANTHER" id="PTHR22988:SF76">
    <property type="entry name" value="CHROMOSOME UNDETERMINED SCAFFOLD_135, WHOLE GENOME SHOTGUN SEQUENCE"/>
    <property type="match status" value="1"/>
</dbReference>
<sequence>MINNDEITVRDGGDSSSSDEEFEEEEIEDVNNTNNNNGHNSMSKPTVDKSLAAKMHIEQYYSNYQLAVKERGQRRKELEQKIADLKLTSKEQQEIRKEHDKKETDYTRSKRLKLTKADFEILKVIGRGAFGEVSLVKQKATSSYYAMKRLKKSEMIKKEQAAHVRAERDVLATANTDWVVKLYNSFQDPDYLYLVMEYLPGGDMMSLLIKYDIFTEDQARFYIAQTLLAIDSVHQLDFIHRDIKPDNLLLDQNGHVKLCDLGLCTGFHRLHSSEFYSMLVDKSMTVKKKLIEATPLTQTERIASWKKSRRALAYSAVGTPDYTAPEVFLQAGYGKEVDWWSLGVILYEMVIGHPPFLSDDATETCLKILNCKDNLHFDNGVKLSRDCKDLIQHLVCESKDRLKTATDIKAHPFFKGVNWENIRKVKAPFIPELKSATDTSNFDDYQSFEEDEELEKQSSTNGANSKVDIKNHQNIKDKDLAFIGFTYKGFDAIHKSPQQNRRPGVDTIFSHAK</sequence>
<organism evidence="16 17">
    <name type="scientific">Tieghemostelium lacteum</name>
    <name type="common">Slime mold</name>
    <name type="synonym">Dictyostelium lacteum</name>
    <dbReference type="NCBI Taxonomy" id="361077"/>
    <lineage>
        <taxon>Eukaryota</taxon>
        <taxon>Amoebozoa</taxon>
        <taxon>Evosea</taxon>
        <taxon>Eumycetozoa</taxon>
        <taxon>Dictyostelia</taxon>
        <taxon>Dictyosteliales</taxon>
        <taxon>Raperosteliaceae</taxon>
        <taxon>Tieghemostelium</taxon>
    </lineage>
</organism>
<comment type="caution">
    <text evidence="16">The sequence shown here is derived from an EMBL/GenBank/DDBJ whole genome shotgun (WGS) entry which is preliminary data.</text>
</comment>
<keyword evidence="7" id="KW-0418">Kinase</keyword>
<keyword evidence="3" id="KW-0723">Serine/threonine-protein kinase</keyword>
<evidence type="ECO:0000259" key="15">
    <source>
        <dbReference type="PROSITE" id="PS51285"/>
    </source>
</evidence>
<comment type="similarity">
    <text evidence="1">Belongs to the protein kinase superfamily. AGC Ser/Thr protein kinase family.</text>
</comment>
<feature type="coiled-coil region" evidence="12">
    <location>
        <begin position="68"/>
        <end position="95"/>
    </location>
</feature>
<comment type="catalytic activity">
    <reaction evidence="10">
        <text>L-seryl-[protein] + ATP = O-phospho-L-seryl-[protein] + ADP + H(+)</text>
        <dbReference type="Rhea" id="RHEA:17989"/>
        <dbReference type="Rhea" id="RHEA-COMP:9863"/>
        <dbReference type="Rhea" id="RHEA-COMP:11604"/>
        <dbReference type="ChEBI" id="CHEBI:15378"/>
        <dbReference type="ChEBI" id="CHEBI:29999"/>
        <dbReference type="ChEBI" id="CHEBI:30616"/>
        <dbReference type="ChEBI" id="CHEBI:83421"/>
        <dbReference type="ChEBI" id="CHEBI:456216"/>
        <dbReference type="EC" id="2.7.11.1"/>
    </reaction>
</comment>
<dbReference type="InterPro" id="IPR011009">
    <property type="entry name" value="Kinase-like_dom_sf"/>
</dbReference>
<evidence type="ECO:0000256" key="13">
    <source>
        <dbReference type="SAM" id="MobiDB-lite"/>
    </source>
</evidence>
<dbReference type="SMART" id="SM00133">
    <property type="entry name" value="S_TK_X"/>
    <property type="match status" value="1"/>
</dbReference>
<dbReference type="CDD" id="cd05599">
    <property type="entry name" value="STKc_NDR_like"/>
    <property type="match status" value="1"/>
</dbReference>
<keyword evidence="8 11" id="KW-0067">ATP-binding</keyword>
<evidence type="ECO:0000256" key="12">
    <source>
        <dbReference type="SAM" id="Coils"/>
    </source>
</evidence>
<dbReference type="GO" id="GO:0005737">
    <property type="term" value="C:cytoplasm"/>
    <property type="evidence" value="ECO:0007669"/>
    <property type="project" value="UniProtKB-ARBA"/>
</dbReference>
<feature type="region of interest" description="Disordered" evidence="13">
    <location>
        <begin position="1"/>
        <end position="45"/>
    </location>
</feature>
<keyword evidence="4" id="KW-0597">Phosphoprotein</keyword>
<evidence type="ECO:0000313" key="16">
    <source>
        <dbReference type="EMBL" id="KYQ90455.1"/>
    </source>
</evidence>
<protein>
    <recommendedName>
        <fullName evidence="2">non-specific serine/threonine protein kinase</fullName>
        <ecNumber evidence="2">2.7.11.1</ecNumber>
    </recommendedName>
</protein>
<evidence type="ECO:0000256" key="5">
    <source>
        <dbReference type="ARBA" id="ARBA00022679"/>
    </source>
</evidence>
<keyword evidence="17" id="KW-1185">Reference proteome</keyword>
<dbReference type="SUPFAM" id="SSF56112">
    <property type="entry name" value="Protein kinase-like (PK-like)"/>
    <property type="match status" value="1"/>
</dbReference>
<dbReference type="EC" id="2.7.11.1" evidence="2"/>
<dbReference type="InterPro" id="IPR017441">
    <property type="entry name" value="Protein_kinase_ATP_BS"/>
</dbReference>
<dbReference type="PANTHER" id="PTHR22988">
    <property type="entry name" value="MYOTONIC DYSTROPHY S/T KINASE-RELATED"/>
    <property type="match status" value="1"/>
</dbReference>
<evidence type="ECO:0000256" key="9">
    <source>
        <dbReference type="ARBA" id="ARBA00047899"/>
    </source>
</evidence>
<dbReference type="PROSITE" id="PS50011">
    <property type="entry name" value="PROTEIN_KINASE_DOM"/>
    <property type="match status" value="1"/>
</dbReference>
<evidence type="ECO:0000256" key="7">
    <source>
        <dbReference type="ARBA" id="ARBA00022777"/>
    </source>
</evidence>
<evidence type="ECO:0000259" key="14">
    <source>
        <dbReference type="PROSITE" id="PS50011"/>
    </source>
</evidence>
<keyword evidence="5" id="KW-0808">Transferase</keyword>
<feature type="compositionally biased region" description="Low complexity" evidence="13">
    <location>
        <begin position="30"/>
        <end position="43"/>
    </location>
</feature>
<evidence type="ECO:0000256" key="4">
    <source>
        <dbReference type="ARBA" id="ARBA00022553"/>
    </source>
</evidence>
<comment type="catalytic activity">
    <reaction evidence="9">
        <text>L-threonyl-[protein] + ATP = O-phospho-L-threonyl-[protein] + ADP + H(+)</text>
        <dbReference type="Rhea" id="RHEA:46608"/>
        <dbReference type="Rhea" id="RHEA-COMP:11060"/>
        <dbReference type="Rhea" id="RHEA-COMP:11605"/>
        <dbReference type="ChEBI" id="CHEBI:15378"/>
        <dbReference type="ChEBI" id="CHEBI:30013"/>
        <dbReference type="ChEBI" id="CHEBI:30616"/>
        <dbReference type="ChEBI" id="CHEBI:61977"/>
        <dbReference type="ChEBI" id="CHEBI:456216"/>
        <dbReference type="EC" id="2.7.11.1"/>
    </reaction>
</comment>
<keyword evidence="12" id="KW-0175">Coiled coil</keyword>